<protein>
    <recommendedName>
        <fullName evidence="3">F-box only protein 39</fullName>
    </recommendedName>
</protein>
<reference evidence="1 2" key="1">
    <citation type="journal article" date="2015" name="Nat. Commun.">
        <title>Outbred genome sequencing and CRISPR/Cas9 gene editing in butterflies.</title>
        <authorList>
            <person name="Li X."/>
            <person name="Fan D."/>
            <person name="Zhang W."/>
            <person name="Liu G."/>
            <person name="Zhang L."/>
            <person name="Zhao L."/>
            <person name="Fang X."/>
            <person name="Chen L."/>
            <person name="Dong Y."/>
            <person name="Chen Y."/>
            <person name="Ding Y."/>
            <person name="Zhao R."/>
            <person name="Feng M."/>
            <person name="Zhu Y."/>
            <person name="Feng Y."/>
            <person name="Jiang X."/>
            <person name="Zhu D."/>
            <person name="Xiang H."/>
            <person name="Feng X."/>
            <person name="Li S."/>
            <person name="Wang J."/>
            <person name="Zhang G."/>
            <person name="Kronforst M.R."/>
            <person name="Wang W."/>
        </authorList>
    </citation>
    <scope>NUCLEOTIDE SEQUENCE [LARGE SCALE GENOMIC DNA]</scope>
    <source>
        <strain evidence="1">Ya'a_city_454_Pm</strain>
        <tissue evidence="1">Whole body</tissue>
    </source>
</reference>
<accession>A0A194R0H1</accession>
<dbReference type="InParanoid" id="A0A194R0H1"/>
<name>A0A194R0H1_PAPMA</name>
<sequence>MWYSQSGVGRIGGASAPPMRAAQVDHIARLVAAARPNDTHITEDHCVCWRPYDEVYRHGPRAYRAGRGLLALEDWRRDPFLWLHHVPTNNGLQTIDYILGSDDTYFWSIPDVERYFVGDLHCESVLFPAQYPTLPLHTPHGNHLWRTHTAQKRSPFSYLKEFHICLQTTMKRMELEESQMERIIVSDRLIHLDTMDYYKRKKYFQSLLNILSFQDGLQLVCFENLRCSRLEGVRLIQQLACFNAHSLKYLFLWRFFDCNENPLLVNYSYITGSGAYIPRPSTAHCFSRSLGELLNLRVLALEYGHLADGTGNALLSLLSILKRPHFRLQVLCVEEHTPGRAEPALGGGGLGVPDGAWRRVASACPDLYLVMLFYRMSEYEHVRRFLSPSLPLREAHLHNGTRLRGAHLDLDSFLRHVAYYYASTLVTLSVQQRSNAAVPLRATLERLPALARLMFVGAVHEEDLRDLLVLVACGVCYRLEEMKILVEADTDSREHWKVVLSRLKEEFSDIMKLFDIEFTLSLHKF</sequence>
<gene>
    <name evidence="1" type="ORF">RR48_15477</name>
</gene>
<dbReference type="InterPro" id="IPR032675">
    <property type="entry name" value="LRR_dom_sf"/>
</dbReference>
<organism evidence="1 2">
    <name type="scientific">Papilio machaon</name>
    <name type="common">Old World swallowtail butterfly</name>
    <dbReference type="NCBI Taxonomy" id="76193"/>
    <lineage>
        <taxon>Eukaryota</taxon>
        <taxon>Metazoa</taxon>
        <taxon>Ecdysozoa</taxon>
        <taxon>Arthropoda</taxon>
        <taxon>Hexapoda</taxon>
        <taxon>Insecta</taxon>
        <taxon>Pterygota</taxon>
        <taxon>Neoptera</taxon>
        <taxon>Endopterygota</taxon>
        <taxon>Lepidoptera</taxon>
        <taxon>Glossata</taxon>
        <taxon>Ditrysia</taxon>
        <taxon>Papilionoidea</taxon>
        <taxon>Papilionidae</taxon>
        <taxon>Papilioninae</taxon>
        <taxon>Papilio</taxon>
    </lineage>
</organism>
<dbReference type="Proteomes" id="UP000053240">
    <property type="component" value="Unassembled WGS sequence"/>
</dbReference>
<evidence type="ECO:0000313" key="2">
    <source>
        <dbReference type="Proteomes" id="UP000053240"/>
    </source>
</evidence>
<evidence type="ECO:0000313" key="1">
    <source>
        <dbReference type="EMBL" id="KPJ09336.1"/>
    </source>
</evidence>
<dbReference type="EMBL" id="KQ461108">
    <property type="protein sequence ID" value="KPJ09336.1"/>
    <property type="molecule type" value="Genomic_DNA"/>
</dbReference>
<dbReference type="AlphaFoldDB" id="A0A194R0H1"/>
<evidence type="ECO:0008006" key="3">
    <source>
        <dbReference type="Google" id="ProtNLM"/>
    </source>
</evidence>
<proteinExistence type="predicted"/>
<keyword evidence="2" id="KW-1185">Reference proteome</keyword>
<dbReference type="Gene3D" id="3.80.10.10">
    <property type="entry name" value="Ribonuclease Inhibitor"/>
    <property type="match status" value="1"/>
</dbReference>